<protein>
    <recommendedName>
        <fullName evidence="4">Trehalase</fullName>
        <ecNumber evidence="3">3.2.1.28</ecNumber>
    </recommendedName>
    <alternativeName>
        <fullName evidence="8">Alpha,alpha-trehalase</fullName>
    </alternativeName>
    <alternativeName>
        <fullName evidence="9">Alpha,alpha-trehalose glucohydrolase</fullName>
    </alternativeName>
</protein>
<evidence type="ECO:0000313" key="16">
    <source>
        <dbReference type="Proteomes" id="UP000521868"/>
    </source>
</evidence>
<comment type="caution">
    <text evidence="15">The sequence shown here is derived from an EMBL/GenBank/DDBJ whole genome shotgun (WGS) entry which is preliminary data.</text>
</comment>
<keyword evidence="7" id="KW-0326">Glycosidase</keyword>
<dbReference type="FunFam" id="1.50.10.10:FF:000005">
    <property type="entry name" value="Glycosyl hydrolase, glucoamylase"/>
    <property type="match status" value="1"/>
</dbReference>
<evidence type="ECO:0000256" key="11">
    <source>
        <dbReference type="ARBA" id="ARBA00060615"/>
    </source>
</evidence>
<comment type="pathway">
    <text evidence="11">Glycan degradation; trehalose degradation; D-glucose from alpha,alpha-trehalose: step 1/1.</text>
</comment>
<evidence type="ECO:0000259" key="14">
    <source>
        <dbReference type="Pfam" id="PF19291"/>
    </source>
</evidence>
<reference evidence="15 16" key="1">
    <citation type="journal article" date="2020" name="Nature">
        <title>Bacterial chemolithoautotrophy via manganese oxidation.</title>
        <authorList>
            <person name="Yu H."/>
            <person name="Leadbetter J.R."/>
        </authorList>
    </citation>
    <scope>NUCLEOTIDE SEQUENCE [LARGE SCALE GENOMIC DNA]</scope>
    <source>
        <strain evidence="15 16">RBP-1</strain>
    </source>
</reference>
<sequence length="612" mass="67705">MPLRLEDYALLGDCESAALLGRDGSVDWLCWPRFDSGALLAALLGTPEHGRWLLAPVDVQAQSQRRYRAGTVIVETRWETPSGCAVVTDFMPVRGVSPHLVRIVSGLSGEVQLRMELVLRFDYGGTVPWVARLPDGRGIRAIAGPDKVVLRSPVPSRGEDLRTLADFPVRAGDRFAFSLSYTPSHLPDPAPVDAEAALRRTDAFWTEWSARCRHQGEWHDAVLRSHITLKALTYAPTGAIVAAPTTSLPEQQGGARNWDYRYCWLRDATFTLLSLMDAGYMDEARAWREWLLRAVAGLPARAQIMYGLGGERRLPEWEVPWLPGYEGARPVRVGNAAHGQLQLDVFGEVADALYQARCAGLEAPDAGWDLERALVDHLCTVWEQPDEGIWEVRGGRRHFTHSKVMAWVAVDRAVRAAQRFGLQAPLEHWRDMAQRIHGDACSHGYDARLGTFVQSYGSDQLDASLLLLPLVGFLPASDPRIQGTLAAIEHRLLRDGLVLRYDTSRGQDGLPPGEGAFLPCSFWFVDNLLLQGRREQALAMFERLLSLRNDLGLLAEEYDPVAGRQLGNFPQAFSHLALADTARNLGSAHGPVQRRQVTQSGNSDGNSQAAHC</sequence>
<feature type="domain" description="GH15-like" evidence="13">
    <location>
        <begin position="219"/>
        <end position="579"/>
    </location>
</feature>
<dbReference type="InterPro" id="IPR012341">
    <property type="entry name" value="6hp_glycosidase-like_sf"/>
</dbReference>
<dbReference type="EC" id="3.2.1.28" evidence="3"/>
<dbReference type="SUPFAM" id="SSF48208">
    <property type="entry name" value="Six-hairpin glycosidases"/>
    <property type="match status" value="1"/>
</dbReference>
<evidence type="ECO:0000256" key="4">
    <source>
        <dbReference type="ARBA" id="ARBA00019905"/>
    </source>
</evidence>
<evidence type="ECO:0000256" key="1">
    <source>
        <dbReference type="ARBA" id="ARBA00001576"/>
    </source>
</evidence>
<gene>
    <name evidence="15" type="ORF">RAMLITH_17390</name>
</gene>
<evidence type="ECO:0000256" key="6">
    <source>
        <dbReference type="ARBA" id="ARBA00023277"/>
    </source>
</evidence>
<dbReference type="PANTHER" id="PTHR31616:SF0">
    <property type="entry name" value="GLUCAN 1,4-ALPHA-GLUCOSIDASE"/>
    <property type="match status" value="1"/>
</dbReference>
<feature type="compositionally biased region" description="Polar residues" evidence="12">
    <location>
        <begin position="595"/>
        <end position="612"/>
    </location>
</feature>
<dbReference type="RefSeq" id="WP_168108709.1">
    <property type="nucleotide sequence ID" value="NZ_VTOX01000006.1"/>
</dbReference>
<evidence type="ECO:0000256" key="2">
    <source>
        <dbReference type="ARBA" id="ARBA00006188"/>
    </source>
</evidence>
<dbReference type="Proteomes" id="UP000521868">
    <property type="component" value="Unassembled WGS sequence"/>
</dbReference>
<evidence type="ECO:0000256" key="3">
    <source>
        <dbReference type="ARBA" id="ARBA00012757"/>
    </source>
</evidence>
<comment type="cofactor">
    <cofactor evidence="10">
        <name>phosphate</name>
        <dbReference type="ChEBI" id="CHEBI:43474"/>
    </cofactor>
</comment>
<evidence type="ECO:0000256" key="5">
    <source>
        <dbReference type="ARBA" id="ARBA00022801"/>
    </source>
</evidence>
<dbReference type="Pfam" id="PF19291">
    <property type="entry name" value="TREH_N"/>
    <property type="match status" value="1"/>
</dbReference>
<dbReference type="GO" id="GO:0004555">
    <property type="term" value="F:alpha,alpha-trehalase activity"/>
    <property type="evidence" value="ECO:0007669"/>
    <property type="project" value="UniProtKB-EC"/>
</dbReference>
<dbReference type="InterPro" id="IPR045582">
    <property type="entry name" value="Trehalase-like_N"/>
</dbReference>
<accession>A0A7X6I7R6</accession>
<evidence type="ECO:0000256" key="8">
    <source>
        <dbReference type="ARBA" id="ARBA00030473"/>
    </source>
</evidence>
<keyword evidence="6" id="KW-0119">Carbohydrate metabolism</keyword>
<feature type="domain" description="Trehalase-like N-terminal" evidence="14">
    <location>
        <begin position="4"/>
        <end position="153"/>
    </location>
</feature>
<proteinExistence type="inferred from homology"/>
<name>A0A7X6I7R6_9BURK</name>
<evidence type="ECO:0000259" key="13">
    <source>
        <dbReference type="Pfam" id="PF00723"/>
    </source>
</evidence>
<dbReference type="AlphaFoldDB" id="A0A7X6I7R6"/>
<keyword evidence="5 15" id="KW-0378">Hydrolase</keyword>
<evidence type="ECO:0000256" key="9">
    <source>
        <dbReference type="ARBA" id="ARBA00031637"/>
    </source>
</evidence>
<dbReference type="InterPro" id="IPR011613">
    <property type="entry name" value="GH15-like"/>
</dbReference>
<dbReference type="InterPro" id="IPR008928">
    <property type="entry name" value="6-hairpin_glycosidase_sf"/>
</dbReference>
<dbReference type="GO" id="GO:0005993">
    <property type="term" value="P:trehalose catabolic process"/>
    <property type="evidence" value="ECO:0007669"/>
    <property type="project" value="UniProtKB-ARBA"/>
</dbReference>
<feature type="region of interest" description="Disordered" evidence="12">
    <location>
        <begin position="587"/>
        <end position="612"/>
    </location>
</feature>
<evidence type="ECO:0000256" key="10">
    <source>
        <dbReference type="ARBA" id="ARBA00053030"/>
    </source>
</evidence>
<comment type="catalytic activity">
    <reaction evidence="1">
        <text>alpha,alpha-trehalose + H2O = alpha-D-glucose + beta-D-glucose</text>
        <dbReference type="Rhea" id="RHEA:32675"/>
        <dbReference type="ChEBI" id="CHEBI:15377"/>
        <dbReference type="ChEBI" id="CHEBI:15903"/>
        <dbReference type="ChEBI" id="CHEBI:16551"/>
        <dbReference type="ChEBI" id="CHEBI:17925"/>
        <dbReference type="EC" id="3.2.1.28"/>
    </reaction>
</comment>
<dbReference type="Gene3D" id="1.50.10.10">
    <property type="match status" value="1"/>
</dbReference>
<organism evidence="15 16">
    <name type="scientific">Ramlibacter lithotrophicus</name>
    <dbReference type="NCBI Taxonomy" id="2606681"/>
    <lineage>
        <taxon>Bacteria</taxon>
        <taxon>Pseudomonadati</taxon>
        <taxon>Pseudomonadota</taxon>
        <taxon>Betaproteobacteria</taxon>
        <taxon>Burkholderiales</taxon>
        <taxon>Comamonadaceae</taxon>
        <taxon>Ramlibacter</taxon>
    </lineage>
</organism>
<dbReference type="Pfam" id="PF00723">
    <property type="entry name" value="Glyco_hydro_15"/>
    <property type="match status" value="1"/>
</dbReference>
<evidence type="ECO:0000256" key="12">
    <source>
        <dbReference type="SAM" id="MobiDB-lite"/>
    </source>
</evidence>
<dbReference type="PANTHER" id="PTHR31616">
    <property type="entry name" value="TREHALASE"/>
    <property type="match status" value="1"/>
</dbReference>
<comment type="similarity">
    <text evidence="2">Belongs to the glycosyl hydrolase 15 family.</text>
</comment>
<dbReference type="EMBL" id="VTOX01000006">
    <property type="protein sequence ID" value="NKE67600.1"/>
    <property type="molecule type" value="Genomic_DNA"/>
</dbReference>
<evidence type="ECO:0000313" key="15">
    <source>
        <dbReference type="EMBL" id="NKE67600.1"/>
    </source>
</evidence>
<evidence type="ECO:0000256" key="7">
    <source>
        <dbReference type="ARBA" id="ARBA00023295"/>
    </source>
</evidence>
<keyword evidence="16" id="KW-1185">Reference proteome</keyword>